<feature type="domain" description="EamA" evidence="9">
    <location>
        <begin position="12"/>
        <end position="146"/>
    </location>
</feature>
<dbReference type="InterPro" id="IPR000620">
    <property type="entry name" value="EamA_dom"/>
</dbReference>
<dbReference type="InterPro" id="IPR004626">
    <property type="entry name" value="RarD"/>
</dbReference>
<dbReference type="InterPro" id="IPR037185">
    <property type="entry name" value="EmrE-like"/>
</dbReference>
<keyword evidence="3" id="KW-0813">Transport</keyword>
<gene>
    <name evidence="10" type="primary">rarD</name>
    <name evidence="10" type="ORF">GRI91_14105</name>
</gene>
<feature type="transmembrane region" description="Helical" evidence="8">
    <location>
        <begin position="182"/>
        <end position="203"/>
    </location>
</feature>
<dbReference type="PANTHER" id="PTHR22911:SF137">
    <property type="entry name" value="SOLUTE CARRIER FAMILY 35 MEMBER G2-RELATED"/>
    <property type="match status" value="1"/>
</dbReference>
<dbReference type="GO" id="GO:0005886">
    <property type="term" value="C:plasma membrane"/>
    <property type="evidence" value="ECO:0007669"/>
    <property type="project" value="UniProtKB-SubCell"/>
</dbReference>
<keyword evidence="7 8" id="KW-0472">Membrane</keyword>
<keyword evidence="11" id="KW-1185">Reference proteome</keyword>
<feature type="transmembrane region" description="Helical" evidence="8">
    <location>
        <begin position="130"/>
        <end position="148"/>
    </location>
</feature>
<feature type="transmembrane region" description="Helical" evidence="8">
    <location>
        <begin position="12"/>
        <end position="30"/>
    </location>
</feature>
<evidence type="ECO:0000256" key="8">
    <source>
        <dbReference type="SAM" id="Phobius"/>
    </source>
</evidence>
<name>A0A6I4TAV6_9SPHN</name>
<dbReference type="AlphaFoldDB" id="A0A6I4TAV6"/>
<feature type="transmembrane region" description="Helical" evidence="8">
    <location>
        <begin position="42"/>
        <end position="63"/>
    </location>
</feature>
<evidence type="ECO:0000256" key="4">
    <source>
        <dbReference type="ARBA" id="ARBA00022475"/>
    </source>
</evidence>
<evidence type="ECO:0000256" key="6">
    <source>
        <dbReference type="ARBA" id="ARBA00022989"/>
    </source>
</evidence>
<protein>
    <submittedName>
        <fullName evidence="10">EamA family transporter RarD</fullName>
    </submittedName>
</protein>
<evidence type="ECO:0000313" key="11">
    <source>
        <dbReference type="Proteomes" id="UP000438476"/>
    </source>
</evidence>
<dbReference type="PANTHER" id="PTHR22911">
    <property type="entry name" value="ACYL-MALONYL CONDENSING ENZYME-RELATED"/>
    <property type="match status" value="1"/>
</dbReference>
<dbReference type="Proteomes" id="UP000438476">
    <property type="component" value="Unassembled WGS sequence"/>
</dbReference>
<keyword evidence="6 8" id="KW-1133">Transmembrane helix</keyword>
<dbReference type="SUPFAM" id="SSF103481">
    <property type="entry name" value="Multidrug resistance efflux transporter EmrE"/>
    <property type="match status" value="2"/>
</dbReference>
<feature type="transmembrane region" description="Helical" evidence="8">
    <location>
        <begin position="243"/>
        <end position="264"/>
    </location>
</feature>
<dbReference type="OrthoDB" id="369870at2"/>
<dbReference type="NCBIfam" id="TIGR00688">
    <property type="entry name" value="rarD"/>
    <property type="match status" value="1"/>
</dbReference>
<evidence type="ECO:0000259" key="9">
    <source>
        <dbReference type="Pfam" id="PF00892"/>
    </source>
</evidence>
<comment type="subcellular location">
    <subcellularLocation>
        <location evidence="1">Cell membrane</location>
        <topology evidence="1">Multi-pass membrane protein</topology>
    </subcellularLocation>
</comment>
<feature type="transmembrane region" description="Helical" evidence="8">
    <location>
        <begin position="154"/>
        <end position="170"/>
    </location>
</feature>
<evidence type="ECO:0000256" key="7">
    <source>
        <dbReference type="ARBA" id="ARBA00023136"/>
    </source>
</evidence>
<dbReference type="Pfam" id="PF00892">
    <property type="entry name" value="EamA"/>
    <property type="match status" value="1"/>
</dbReference>
<feature type="transmembrane region" description="Helical" evidence="8">
    <location>
        <begin position="270"/>
        <end position="288"/>
    </location>
</feature>
<feature type="transmembrane region" description="Helical" evidence="8">
    <location>
        <begin position="215"/>
        <end position="236"/>
    </location>
</feature>
<sequence length="306" mass="33316">MAGESHSIDRQGLFLALGAHAIWGSMPVYLLLVKQVPAVEFVAWRVIITLPICLAFIFQRKLIGEMRGVLRDRKAMLSLLGSALLVGANWLIYVWAIQHDHVYAASIGYYILPLLMMLLGLIVLREKMSAPQWIAVGLAAIAVTVLALEELATLWVSLGLASSFALYGLLRKTVAARALVGLTLESIILMPIAAVIALIYAAGPDGSSLTHSWGQGLSIALGGPMTAIPLLCFAAAARRLPMVFMGFLQFLSPTIVFGMGLFVFHEELHIAQLLAFLLIWSGVGLFIWHQWKSAKSRSALQATRKT</sequence>
<comment type="caution">
    <text evidence="10">The sequence shown here is derived from an EMBL/GenBank/DDBJ whole genome shotgun (WGS) entry which is preliminary data.</text>
</comment>
<keyword evidence="5 8" id="KW-0812">Transmembrane</keyword>
<keyword evidence="4" id="KW-1003">Cell membrane</keyword>
<feature type="transmembrane region" description="Helical" evidence="8">
    <location>
        <begin position="75"/>
        <end position="96"/>
    </location>
</feature>
<evidence type="ECO:0000256" key="3">
    <source>
        <dbReference type="ARBA" id="ARBA00022448"/>
    </source>
</evidence>
<reference evidence="10 11" key="1">
    <citation type="submission" date="2019-12" db="EMBL/GenBank/DDBJ databases">
        <title>Genomic-based taxomic classification of the family Erythrobacteraceae.</title>
        <authorList>
            <person name="Xu L."/>
        </authorList>
    </citation>
    <scope>NUCLEOTIDE SEQUENCE [LARGE SCALE GENOMIC DNA]</scope>
    <source>
        <strain evidence="10 11">LMG 29518</strain>
    </source>
</reference>
<dbReference type="EMBL" id="WTYT01000006">
    <property type="protein sequence ID" value="MXO66895.1"/>
    <property type="molecule type" value="Genomic_DNA"/>
</dbReference>
<organism evidence="10 11">
    <name type="scientific">Altericroceibacterium endophyticum</name>
    <dbReference type="NCBI Taxonomy" id="1808508"/>
    <lineage>
        <taxon>Bacteria</taxon>
        <taxon>Pseudomonadati</taxon>
        <taxon>Pseudomonadota</taxon>
        <taxon>Alphaproteobacteria</taxon>
        <taxon>Sphingomonadales</taxon>
        <taxon>Erythrobacteraceae</taxon>
        <taxon>Altericroceibacterium</taxon>
    </lineage>
</organism>
<evidence type="ECO:0000313" key="10">
    <source>
        <dbReference type="EMBL" id="MXO66895.1"/>
    </source>
</evidence>
<evidence type="ECO:0000256" key="1">
    <source>
        <dbReference type="ARBA" id="ARBA00004651"/>
    </source>
</evidence>
<dbReference type="RefSeq" id="WP_160737326.1">
    <property type="nucleotide sequence ID" value="NZ_WTYT01000006.1"/>
</dbReference>
<proteinExistence type="inferred from homology"/>
<accession>A0A6I4TAV6</accession>
<feature type="transmembrane region" description="Helical" evidence="8">
    <location>
        <begin position="102"/>
        <end position="123"/>
    </location>
</feature>
<evidence type="ECO:0000256" key="5">
    <source>
        <dbReference type="ARBA" id="ARBA00022692"/>
    </source>
</evidence>
<evidence type="ECO:0000256" key="2">
    <source>
        <dbReference type="ARBA" id="ARBA00007362"/>
    </source>
</evidence>
<comment type="similarity">
    <text evidence="2">Belongs to the EamA transporter family.</text>
</comment>